<gene>
    <name evidence="1" type="ORF">Aau02nite_20890</name>
</gene>
<evidence type="ECO:0000313" key="1">
    <source>
        <dbReference type="EMBL" id="GIM65952.1"/>
    </source>
</evidence>
<dbReference type="EMBL" id="BOQL01000018">
    <property type="protein sequence ID" value="GIM65952.1"/>
    <property type="molecule type" value="Genomic_DNA"/>
</dbReference>
<protein>
    <submittedName>
        <fullName evidence="1">Uncharacterized protein</fullName>
    </submittedName>
</protein>
<reference evidence="1" key="1">
    <citation type="submission" date="2021-03" db="EMBL/GenBank/DDBJ databases">
        <title>Whole genome shotgun sequence of Actinoplanes auranticolor NBRC 12245.</title>
        <authorList>
            <person name="Komaki H."/>
            <person name="Tamura T."/>
        </authorList>
    </citation>
    <scope>NUCLEOTIDE SEQUENCE</scope>
    <source>
        <strain evidence="1">NBRC 12245</strain>
    </source>
</reference>
<dbReference type="CDD" id="cd20694">
    <property type="entry name" value="CdiI_Ct-like"/>
    <property type="match status" value="1"/>
</dbReference>
<comment type="caution">
    <text evidence="1">The sequence shown here is derived from an EMBL/GenBank/DDBJ whole genome shotgun (WGS) entry which is preliminary data.</text>
</comment>
<dbReference type="AlphaFoldDB" id="A0A919VHN7"/>
<proteinExistence type="predicted"/>
<dbReference type="InterPro" id="IPR049796">
    <property type="entry name" value="CdiI_Ct-like"/>
</dbReference>
<dbReference type="InterPro" id="IPR011030">
    <property type="entry name" value="Lipovitellin_superhlx_dom"/>
</dbReference>
<dbReference type="SUPFAM" id="SSF48431">
    <property type="entry name" value="Lipovitellin-phosvitin complex, superhelical domain"/>
    <property type="match status" value="1"/>
</dbReference>
<name>A0A919VHN7_9ACTN</name>
<accession>A0A919VHN7</accession>
<keyword evidence="2" id="KW-1185">Reference proteome</keyword>
<evidence type="ECO:0000313" key="2">
    <source>
        <dbReference type="Proteomes" id="UP000681340"/>
    </source>
</evidence>
<organism evidence="1 2">
    <name type="scientific">Actinoplanes auranticolor</name>
    <dbReference type="NCBI Taxonomy" id="47988"/>
    <lineage>
        <taxon>Bacteria</taxon>
        <taxon>Bacillati</taxon>
        <taxon>Actinomycetota</taxon>
        <taxon>Actinomycetes</taxon>
        <taxon>Micromonosporales</taxon>
        <taxon>Micromonosporaceae</taxon>
        <taxon>Actinoplanes</taxon>
    </lineage>
</organism>
<sequence length="102" mass="12039">MVGTALYDRGDWKELQELHLQLLEHNDPQVSSLAATCLGHLARVHRQLDEARVGGALHRVRSIPHMAGTVTDALEDIEIFLHPRRTRWRRRLWRTIRPWTWF</sequence>
<dbReference type="Proteomes" id="UP000681340">
    <property type="component" value="Unassembled WGS sequence"/>
</dbReference>